<dbReference type="SUPFAM" id="SSF52833">
    <property type="entry name" value="Thioredoxin-like"/>
    <property type="match status" value="1"/>
</dbReference>
<organism evidence="4 5">
    <name type="scientific">Zalerion maritima</name>
    <dbReference type="NCBI Taxonomy" id="339359"/>
    <lineage>
        <taxon>Eukaryota</taxon>
        <taxon>Fungi</taxon>
        <taxon>Dikarya</taxon>
        <taxon>Ascomycota</taxon>
        <taxon>Pezizomycotina</taxon>
        <taxon>Sordariomycetes</taxon>
        <taxon>Lulworthiomycetidae</taxon>
        <taxon>Lulworthiales</taxon>
        <taxon>Lulworthiaceae</taxon>
        <taxon>Zalerion</taxon>
    </lineage>
</organism>
<protein>
    <recommendedName>
        <fullName evidence="1">glutathione transferase</fullName>
        <ecNumber evidence="1">2.5.1.18</ecNumber>
    </recommendedName>
</protein>
<reference evidence="4" key="1">
    <citation type="submission" date="2022-07" db="EMBL/GenBank/DDBJ databases">
        <title>Draft genome sequence of Zalerion maritima ATCC 34329, a (micro)plastics degrading marine fungus.</title>
        <authorList>
            <person name="Paco A."/>
            <person name="Goncalves M.F.M."/>
            <person name="Rocha-Santos T.A.P."/>
            <person name="Alves A."/>
        </authorList>
    </citation>
    <scope>NUCLEOTIDE SEQUENCE</scope>
    <source>
        <strain evidence="4">ATCC 34329</strain>
    </source>
</reference>
<sequence>MTPTLYGSLQSTCTQRVILVLLELGVPYEFSHIVLQNGEHKVWTENIAFYFLVGNAPIGKHADLDETAIQEPAFVKDYHPFGLLPVLDDNDVRIFESRAICRYLVAKHGGSDSILATGLDGAPAEIGRFEQALSVEYSNFDPAMKTLSYELLFKG</sequence>
<dbReference type="AlphaFoldDB" id="A0AAD5WPG0"/>
<dbReference type="EC" id="2.5.1.18" evidence="1"/>
<dbReference type="GO" id="GO:0006749">
    <property type="term" value="P:glutathione metabolic process"/>
    <property type="evidence" value="ECO:0007669"/>
    <property type="project" value="TreeGrafter"/>
</dbReference>
<accession>A0AAD5WPG0</accession>
<evidence type="ECO:0000256" key="2">
    <source>
        <dbReference type="ARBA" id="ARBA00022679"/>
    </source>
</evidence>
<evidence type="ECO:0000259" key="3">
    <source>
        <dbReference type="PROSITE" id="PS50404"/>
    </source>
</evidence>
<keyword evidence="2" id="KW-0808">Transferase</keyword>
<dbReference type="Gene3D" id="3.40.30.10">
    <property type="entry name" value="Glutaredoxin"/>
    <property type="match status" value="1"/>
</dbReference>
<dbReference type="GO" id="GO:0004364">
    <property type="term" value="F:glutathione transferase activity"/>
    <property type="evidence" value="ECO:0007669"/>
    <property type="project" value="UniProtKB-EC"/>
</dbReference>
<evidence type="ECO:0000313" key="4">
    <source>
        <dbReference type="EMBL" id="KAJ2897514.1"/>
    </source>
</evidence>
<dbReference type="Pfam" id="PF13409">
    <property type="entry name" value="GST_N_2"/>
    <property type="match status" value="1"/>
</dbReference>
<dbReference type="PANTHER" id="PTHR43900">
    <property type="entry name" value="GLUTATHIONE S-TRANSFERASE RHO"/>
    <property type="match status" value="1"/>
</dbReference>
<dbReference type="Gene3D" id="1.20.1050.130">
    <property type="match status" value="1"/>
</dbReference>
<comment type="caution">
    <text evidence="4">The sequence shown here is derived from an EMBL/GenBank/DDBJ whole genome shotgun (WGS) entry which is preliminary data.</text>
</comment>
<dbReference type="PROSITE" id="PS50404">
    <property type="entry name" value="GST_NTER"/>
    <property type="match status" value="1"/>
</dbReference>
<dbReference type="InterPro" id="IPR004045">
    <property type="entry name" value="Glutathione_S-Trfase_N"/>
</dbReference>
<dbReference type="GO" id="GO:0005737">
    <property type="term" value="C:cytoplasm"/>
    <property type="evidence" value="ECO:0007669"/>
    <property type="project" value="TreeGrafter"/>
</dbReference>
<proteinExistence type="predicted"/>
<name>A0AAD5WPG0_9PEZI</name>
<evidence type="ECO:0000256" key="1">
    <source>
        <dbReference type="ARBA" id="ARBA00012452"/>
    </source>
</evidence>
<feature type="domain" description="GST N-terminal" evidence="3">
    <location>
        <begin position="1"/>
        <end position="112"/>
    </location>
</feature>
<dbReference type="Proteomes" id="UP001201980">
    <property type="component" value="Unassembled WGS sequence"/>
</dbReference>
<dbReference type="EMBL" id="JAKWBI020000272">
    <property type="protein sequence ID" value="KAJ2897514.1"/>
    <property type="molecule type" value="Genomic_DNA"/>
</dbReference>
<keyword evidence="5" id="KW-1185">Reference proteome</keyword>
<dbReference type="GO" id="GO:0043295">
    <property type="term" value="F:glutathione binding"/>
    <property type="evidence" value="ECO:0007669"/>
    <property type="project" value="TreeGrafter"/>
</dbReference>
<gene>
    <name evidence="4" type="ORF">MKZ38_004637</name>
</gene>
<evidence type="ECO:0000313" key="5">
    <source>
        <dbReference type="Proteomes" id="UP001201980"/>
    </source>
</evidence>
<dbReference type="InterPro" id="IPR036249">
    <property type="entry name" value="Thioredoxin-like_sf"/>
</dbReference>
<dbReference type="PANTHER" id="PTHR43900:SF3">
    <property type="entry name" value="GLUTATHIONE S-TRANSFERASE RHO"/>
    <property type="match status" value="1"/>
</dbReference>